<evidence type="ECO:0000256" key="4">
    <source>
        <dbReference type="ARBA" id="ARBA00023125"/>
    </source>
</evidence>
<dbReference type="InterPro" id="IPR006612">
    <property type="entry name" value="THAP_Znf"/>
</dbReference>
<comment type="caution">
    <text evidence="8">The sequence shown here is derived from an EMBL/GenBank/DDBJ whole genome shotgun (WGS) entry which is preliminary data.</text>
</comment>
<accession>A0A9P1IHK6</accession>
<sequence length="468" mass="54357">MSRKIIDHDEEDRDSSEYEEIDEEDEDQEIFSQENQIIYEQEEEEPQIIDVVGMENAENAAEIFYDDEDMQDLVIHEIYGGENENENMASTSQALAFPGSSQQQQQKQVSKRISSNLVQTDPICIVCSRLESEKIRLFRWPKNEDLREQWIHFFRLPQNLLQINPEPYICSFHFTADTFLMVEDRIFWKASALPKYHLRRPCLTDSFPWENPDKNGNGTNAKKSILPLPKTTPEYRIRYRLPYNKNRSKNSHPVAILTPICPSQSHLFYEFHFNRNGLNGTKFYACLSCRKAKSETGIRDVIRTIHIQNAKIFTPGDPFLGHHFACRPHSVYDYNNSQTSQNLAPNRNVVFLEEEEDDEAYLTAQINGEPLVHVTTNNTMAPILVDPPQPVTNSNERRIEDEYDIPPILEPEPDPVPEVKIPQPKAKCVLKSKIATKKSLRLKCHLCITRRPFSTTRDFVNHLQKHLT</sequence>
<evidence type="ECO:0000259" key="7">
    <source>
        <dbReference type="PROSITE" id="PS50950"/>
    </source>
</evidence>
<reference evidence="8" key="1">
    <citation type="submission" date="2022-11" db="EMBL/GenBank/DDBJ databases">
        <authorList>
            <person name="Kikuchi T."/>
        </authorList>
    </citation>
    <scope>NUCLEOTIDE SEQUENCE</scope>
    <source>
        <strain evidence="8">PS1010</strain>
    </source>
</reference>
<keyword evidence="3" id="KW-0862">Zinc</keyword>
<evidence type="ECO:0000256" key="2">
    <source>
        <dbReference type="ARBA" id="ARBA00022771"/>
    </source>
</evidence>
<evidence type="ECO:0000256" key="1">
    <source>
        <dbReference type="ARBA" id="ARBA00022723"/>
    </source>
</evidence>
<dbReference type="OrthoDB" id="5866893at2759"/>
<dbReference type="SMART" id="SM00980">
    <property type="entry name" value="THAP"/>
    <property type="match status" value="1"/>
</dbReference>
<organism evidence="8 9">
    <name type="scientific">Caenorhabditis angaria</name>
    <dbReference type="NCBI Taxonomy" id="860376"/>
    <lineage>
        <taxon>Eukaryota</taxon>
        <taxon>Metazoa</taxon>
        <taxon>Ecdysozoa</taxon>
        <taxon>Nematoda</taxon>
        <taxon>Chromadorea</taxon>
        <taxon>Rhabditida</taxon>
        <taxon>Rhabditina</taxon>
        <taxon>Rhabditomorpha</taxon>
        <taxon>Rhabditoidea</taxon>
        <taxon>Rhabditidae</taxon>
        <taxon>Peloderinae</taxon>
        <taxon>Caenorhabditis</taxon>
    </lineage>
</organism>
<dbReference type="EMBL" id="CANHGI010000003">
    <property type="protein sequence ID" value="CAI5445559.1"/>
    <property type="molecule type" value="Genomic_DNA"/>
</dbReference>
<proteinExistence type="predicted"/>
<name>A0A9P1IHK6_9PELO</name>
<feature type="domain" description="THAP-type" evidence="7">
    <location>
        <begin position="118"/>
        <end position="197"/>
    </location>
</feature>
<keyword evidence="9" id="KW-1185">Reference proteome</keyword>
<dbReference type="AlphaFoldDB" id="A0A9P1IHK6"/>
<dbReference type="Proteomes" id="UP001152747">
    <property type="component" value="Unassembled WGS sequence"/>
</dbReference>
<keyword evidence="1" id="KW-0479">Metal-binding</keyword>
<feature type="compositionally biased region" description="Acidic residues" evidence="6">
    <location>
        <begin position="8"/>
        <end position="29"/>
    </location>
</feature>
<evidence type="ECO:0000256" key="5">
    <source>
        <dbReference type="PROSITE-ProRule" id="PRU00309"/>
    </source>
</evidence>
<dbReference type="GO" id="GO:0008270">
    <property type="term" value="F:zinc ion binding"/>
    <property type="evidence" value="ECO:0007669"/>
    <property type="project" value="UniProtKB-KW"/>
</dbReference>
<evidence type="ECO:0000256" key="6">
    <source>
        <dbReference type="SAM" id="MobiDB-lite"/>
    </source>
</evidence>
<feature type="region of interest" description="Disordered" evidence="6">
    <location>
        <begin position="1"/>
        <end position="30"/>
    </location>
</feature>
<keyword evidence="4 5" id="KW-0238">DNA-binding</keyword>
<dbReference type="InterPro" id="IPR038441">
    <property type="entry name" value="THAP_Znf_sf"/>
</dbReference>
<protein>
    <recommendedName>
        <fullName evidence="7">THAP-type domain-containing protein</fullName>
    </recommendedName>
</protein>
<dbReference type="Gene3D" id="6.20.210.20">
    <property type="entry name" value="THAP domain"/>
    <property type="match status" value="1"/>
</dbReference>
<dbReference type="Pfam" id="PF05485">
    <property type="entry name" value="THAP"/>
    <property type="match status" value="1"/>
</dbReference>
<dbReference type="GO" id="GO:0003677">
    <property type="term" value="F:DNA binding"/>
    <property type="evidence" value="ECO:0007669"/>
    <property type="project" value="UniProtKB-UniRule"/>
</dbReference>
<dbReference type="PROSITE" id="PS50950">
    <property type="entry name" value="ZF_THAP"/>
    <property type="match status" value="1"/>
</dbReference>
<keyword evidence="2 5" id="KW-0863">Zinc-finger</keyword>
<dbReference type="SUPFAM" id="SSF57716">
    <property type="entry name" value="Glucocorticoid receptor-like (DNA-binding domain)"/>
    <property type="match status" value="1"/>
</dbReference>
<gene>
    <name evidence="8" type="ORF">CAMP_LOCUS8196</name>
</gene>
<evidence type="ECO:0000256" key="3">
    <source>
        <dbReference type="ARBA" id="ARBA00022833"/>
    </source>
</evidence>
<evidence type="ECO:0000313" key="9">
    <source>
        <dbReference type="Proteomes" id="UP001152747"/>
    </source>
</evidence>
<evidence type="ECO:0000313" key="8">
    <source>
        <dbReference type="EMBL" id="CAI5445559.1"/>
    </source>
</evidence>